<feature type="region of interest" description="Disordered" evidence="1">
    <location>
        <begin position="1"/>
        <end position="44"/>
    </location>
</feature>
<dbReference type="Proteomes" id="UP000000763">
    <property type="component" value="Chromosome 7"/>
</dbReference>
<evidence type="ECO:0000313" key="2">
    <source>
        <dbReference type="EMBL" id="BAC79557.1"/>
    </source>
</evidence>
<protein>
    <submittedName>
        <fullName evidence="2">Uncharacterized protein</fullName>
    </submittedName>
</protein>
<dbReference type="AlphaFoldDB" id="Q7XIU6"/>
<reference evidence="4" key="3">
    <citation type="journal article" date="2005" name="Nature">
        <title>The map-based sequence of the rice genome.</title>
        <authorList>
            <consortium name="International rice genome sequencing project (IRGSP)"/>
            <person name="Matsumoto T."/>
            <person name="Wu J."/>
            <person name="Kanamori H."/>
            <person name="Katayose Y."/>
            <person name="Fujisawa M."/>
            <person name="Namiki N."/>
            <person name="Mizuno H."/>
            <person name="Yamamoto K."/>
            <person name="Antonio B.A."/>
            <person name="Baba T."/>
            <person name="Sakata K."/>
            <person name="Nagamura Y."/>
            <person name="Aoki H."/>
            <person name="Arikawa K."/>
            <person name="Arita K."/>
            <person name="Bito T."/>
            <person name="Chiden Y."/>
            <person name="Fujitsuka N."/>
            <person name="Fukunaka R."/>
            <person name="Hamada M."/>
            <person name="Harada C."/>
            <person name="Hayashi A."/>
            <person name="Hijishita S."/>
            <person name="Honda M."/>
            <person name="Hosokawa S."/>
            <person name="Ichikawa Y."/>
            <person name="Idonuma A."/>
            <person name="Iijima M."/>
            <person name="Ikeda M."/>
            <person name="Ikeno M."/>
            <person name="Ito K."/>
            <person name="Ito S."/>
            <person name="Ito T."/>
            <person name="Ito Y."/>
            <person name="Ito Y."/>
            <person name="Iwabuchi A."/>
            <person name="Kamiya K."/>
            <person name="Karasawa W."/>
            <person name="Kurita K."/>
            <person name="Katagiri S."/>
            <person name="Kikuta A."/>
            <person name="Kobayashi H."/>
            <person name="Kobayashi N."/>
            <person name="Machita K."/>
            <person name="Maehara T."/>
            <person name="Masukawa M."/>
            <person name="Mizubayashi T."/>
            <person name="Mukai Y."/>
            <person name="Nagasaki H."/>
            <person name="Nagata Y."/>
            <person name="Naito S."/>
            <person name="Nakashima M."/>
            <person name="Nakama Y."/>
            <person name="Nakamichi Y."/>
            <person name="Nakamura M."/>
            <person name="Meguro A."/>
            <person name="Negishi M."/>
            <person name="Ohta I."/>
            <person name="Ohta T."/>
            <person name="Okamoto M."/>
            <person name="Ono N."/>
            <person name="Saji S."/>
            <person name="Sakaguchi M."/>
            <person name="Sakai K."/>
            <person name="Shibata M."/>
            <person name="Shimokawa T."/>
            <person name="Song J."/>
            <person name="Takazaki Y."/>
            <person name="Terasawa K."/>
            <person name="Tsugane M."/>
            <person name="Tsuji K."/>
            <person name="Ueda S."/>
            <person name="Waki K."/>
            <person name="Yamagata H."/>
            <person name="Yamamoto M."/>
            <person name="Yamamoto S."/>
            <person name="Yamane H."/>
            <person name="Yoshiki S."/>
            <person name="Yoshihara R."/>
            <person name="Yukawa K."/>
            <person name="Zhong H."/>
            <person name="Yano M."/>
            <person name="Yuan Q."/>
            <person name="Ouyang S."/>
            <person name="Liu J."/>
            <person name="Jones K.M."/>
            <person name="Gansberger K."/>
            <person name="Moffat K."/>
            <person name="Hill J."/>
            <person name="Bera J."/>
            <person name="Fadrosh D."/>
            <person name="Jin S."/>
            <person name="Johri S."/>
            <person name="Kim M."/>
            <person name="Overton L."/>
            <person name="Reardon M."/>
            <person name="Tsitrin T."/>
            <person name="Vuong H."/>
            <person name="Weaver B."/>
            <person name="Ciecko A."/>
            <person name="Tallon L."/>
            <person name="Jackson J."/>
            <person name="Pai G."/>
            <person name="Aken S.V."/>
            <person name="Utterback T."/>
            <person name="Reidmuller S."/>
            <person name="Feldblyum T."/>
            <person name="Hsiao J."/>
            <person name="Zismann V."/>
            <person name="Iobst S."/>
            <person name="de Vazeille A.R."/>
            <person name="Buell C.R."/>
            <person name="Ying K."/>
            <person name="Li Y."/>
            <person name="Lu T."/>
            <person name="Huang Y."/>
            <person name="Zhao Q."/>
            <person name="Feng Q."/>
            <person name="Zhang L."/>
            <person name="Zhu J."/>
            <person name="Weng Q."/>
            <person name="Mu J."/>
            <person name="Lu Y."/>
            <person name="Fan D."/>
            <person name="Liu Y."/>
            <person name="Guan J."/>
            <person name="Zhang Y."/>
            <person name="Yu S."/>
            <person name="Liu X."/>
            <person name="Zhang Y."/>
            <person name="Hong G."/>
            <person name="Han B."/>
            <person name="Choisne N."/>
            <person name="Demange N."/>
            <person name="Orjeda G."/>
            <person name="Samain S."/>
            <person name="Cattolico L."/>
            <person name="Pelletier E."/>
            <person name="Couloux A."/>
            <person name="Segurens B."/>
            <person name="Wincker P."/>
            <person name="D'Hont A."/>
            <person name="Scarpelli C."/>
            <person name="Weissenbach J."/>
            <person name="Salanoubat M."/>
            <person name="Quetier F."/>
            <person name="Yu Y."/>
            <person name="Kim H.R."/>
            <person name="Rambo T."/>
            <person name="Currie J."/>
            <person name="Collura K."/>
            <person name="Luo M."/>
            <person name="Yang T."/>
            <person name="Ammiraju J.S.S."/>
            <person name="Engler F."/>
            <person name="Soderlund C."/>
            <person name="Wing R.A."/>
            <person name="Palmer L.E."/>
            <person name="de la Bastide M."/>
            <person name="Spiegel L."/>
            <person name="Nascimento L."/>
            <person name="Zutavern T."/>
            <person name="O'Shaughnessy A."/>
            <person name="Dike S."/>
            <person name="Dedhia N."/>
            <person name="Preston R."/>
            <person name="Balija V."/>
            <person name="McCombie W.R."/>
            <person name="Chow T."/>
            <person name="Chen H."/>
            <person name="Chung M."/>
            <person name="Chen C."/>
            <person name="Shaw J."/>
            <person name="Wu H."/>
            <person name="Hsiao K."/>
            <person name="Chao Y."/>
            <person name="Chu M."/>
            <person name="Cheng C."/>
            <person name="Hour A."/>
            <person name="Lee P."/>
            <person name="Lin S."/>
            <person name="Lin Y."/>
            <person name="Liou J."/>
            <person name="Liu S."/>
            <person name="Hsing Y."/>
            <person name="Raghuvanshi S."/>
            <person name="Mohanty A."/>
            <person name="Bharti A.K."/>
            <person name="Gaur A."/>
            <person name="Gupta V."/>
            <person name="Kumar D."/>
            <person name="Ravi V."/>
            <person name="Vij S."/>
            <person name="Kapur A."/>
            <person name="Khurana P."/>
            <person name="Khurana P."/>
            <person name="Khurana J.P."/>
            <person name="Tyagi A.K."/>
            <person name="Gaikwad K."/>
            <person name="Singh A."/>
            <person name="Dalal V."/>
            <person name="Srivastava S."/>
            <person name="Dixit A."/>
            <person name="Pal A.K."/>
            <person name="Ghazi I.A."/>
            <person name="Yadav M."/>
            <person name="Pandit A."/>
            <person name="Bhargava A."/>
            <person name="Sureshbabu K."/>
            <person name="Batra K."/>
            <person name="Sharma T.R."/>
            <person name="Mohapatra T."/>
            <person name="Singh N.K."/>
            <person name="Messing J."/>
            <person name="Nelson A.B."/>
            <person name="Fuks G."/>
            <person name="Kavchok S."/>
            <person name="Keizer G."/>
            <person name="Linton E."/>
            <person name="Llaca V."/>
            <person name="Song R."/>
            <person name="Tanyolac B."/>
            <person name="Young S."/>
            <person name="Ho-Il K."/>
            <person name="Hahn J.H."/>
            <person name="Sangsakoo G."/>
            <person name="Vanavichit A."/>
            <person name="de Mattos Luiz.A.T."/>
            <person name="Zimmer P.D."/>
            <person name="Malone G."/>
            <person name="Dellagostin O."/>
            <person name="de Oliveira A.C."/>
            <person name="Bevan M."/>
            <person name="Bancroft I."/>
            <person name="Minx P."/>
            <person name="Cordum H."/>
            <person name="Wilson R."/>
            <person name="Cheng Z."/>
            <person name="Jin W."/>
            <person name="Jiang J."/>
            <person name="Leong S.A."/>
            <person name="Iwama H."/>
            <person name="Gojobori T."/>
            <person name="Itoh T."/>
            <person name="Niimura Y."/>
            <person name="Fujii Y."/>
            <person name="Habara T."/>
            <person name="Sakai H."/>
            <person name="Sato Y."/>
            <person name="Wilson G."/>
            <person name="Kumar K."/>
            <person name="McCouch S."/>
            <person name="Juretic N."/>
            <person name="Hoen D."/>
            <person name="Wright S."/>
            <person name="Bruskiewich R."/>
            <person name="Bureau T."/>
            <person name="Miyao A."/>
            <person name="Hirochika H."/>
            <person name="Nishikawa T."/>
            <person name="Kadowaki K."/>
            <person name="Sugiura M."/>
            <person name="Burr B."/>
            <person name="Sasaki T."/>
        </authorList>
    </citation>
    <scope>NUCLEOTIDE SEQUENCE [LARGE SCALE GENOMIC DNA]</scope>
    <source>
        <strain evidence="4">cv. Nipponbare</strain>
    </source>
</reference>
<sequence>MVMQTNGRRTTEEEDQSCGSTPQKPDHPPTRCRSQAKRQAAQSTNLKPAFCRIWIGSRGRVGYEDKLQL</sequence>
<accession>Q7XIU6</accession>
<dbReference type="EMBL" id="AP003759">
    <property type="protein sequence ID" value="BAC79557.1"/>
    <property type="molecule type" value="Genomic_DNA"/>
</dbReference>
<name>Q7XIU6_ORYSJ</name>
<evidence type="ECO:0000313" key="3">
    <source>
        <dbReference type="EMBL" id="BAD30638.1"/>
    </source>
</evidence>
<organism evidence="2 4">
    <name type="scientific">Oryza sativa subsp. japonica</name>
    <name type="common">Rice</name>
    <dbReference type="NCBI Taxonomy" id="39947"/>
    <lineage>
        <taxon>Eukaryota</taxon>
        <taxon>Viridiplantae</taxon>
        <taxon>Streptophyta</taxon>
        <taxon>Embryophyta</taxon>
        <taxon>Tracheophyta</taxon>
        <taxon>Spermatophyta</taxon>
        <taxon>Magnoliopsida</taxon>
        <taxon>Liliopsida</taxon>
        <taxon>Poales</taxon>
        <taxon>Poaceae</taxon>
        <taxon>BOP clade</taxon>
        <taxon>Oryzoideae</taxon>
        <taxon>Oryzeae</taxon>
        <taxon>Oryzinae</taxon>
        <taxon>Oryza</taxon>
        <taxon>Oryza sativa</taxon>
    </lineage>
</organism>
<dbReference type="EMBL" id="AP004342">
    <property type="protein sequence ID" value="BAD30638.1"/>
    <property type="molecule type" value="Genomic_DNA"/>
</dbReference>
<evidence type="ECO:0000256" key="1">
    <source>
        <dbReference type="SAM" id="MobiDB-lite"/>
    </source>
</evidence>
<evidence type="ECO:0000313" key="4">
    <source>
        <dbReference type="Proteomes" id="UP000000763"/>
    </source>
</evidence>
<reference evidence="4" key="4">
    <citation type="journal article" date="2008" name="Nucleic Acids Res.">
        <title>The rice annotation project database (RAP-DB): 2008 update.</title>
        <authorList>
            <consortium name="The rice annotation project (RAP)"/>
        </authorList>
    </citation>
    <scope>GENOME REANNOTATION</scope>
    <source>
        <strain evidence="4">cv. Nipponbare</strain>
    </source>
</reference>
<gene>
    <name evidence="2" type="primary">OJ1567_G09.115</name>
    <name evidence="3" type="synonym">P0585H11.130</name>
</gene>
<reference evidence="2" key="1">
    <citation type="submission" date="2001-06" db="EMBL/GenBank/DDBJ databases">
        <title>Oryza sativa nipponbare(GA3) genomic DNA, chromosome 7, BAC clone:OJ1567_G09.</title>
        <authorList>
            <person name="Sasaki T."/>
            <person name="Matsumoto T."/>
            <person name="Yamamoto K."/>
        </authorList>
    </citation>
    <scope>NUCLEOTIDE SEQUENCE</scope>
</reference>
<reference evidence="3" key="2">
    <citation type="submission" date="2001-11" db="EMBL/GenBank/DDBJ databases">
        <title>Oryza sativa nipponbare(GA3) genomic DNA, chromosome 7, PAC clone:P0585H11.</title>
        <authorList>
            <person name="Sasaki T."/>
            <person name="Matsumoto T."/>
            <person name="Yamamoto K."/>
        </authorList>
    </citation>
    <scope>NUCLEOTIDE SEQUENCE</scope>
</reference>
<proteinExistence type="predicted"/>